<organism evidence="2 3">
    <name type="scientific">Cetraspora pellucida</name>
    <dbReference type="NCBI Taxonomy" id="1433469"/>
    <lineage>
        <taxon>Eukaryota</taxon>
        <taxon>Fungi</taxon>
        <taxon>Fungi incertae sedis</taxon>
        <taxon>Mucoromycota</taxon>
        <taxon>Glomeromycotina</taxon>
        <taxon>Glomeromycetes</taxon>
        <taxon>Diversisporales</taxon>
        <taxon>Gigasporaceae</taxon>
        <taxon>Cetraspora</taxon>
    </lineage>
</organism>
<sequence>MEFSDYTDYNKFEYNDPDKEYELLDDENYSTSSTIPANNNGQNYEELRKDIKLGCLTKPPNIVNLEPGGNPNNTENIHTAARRYYNDISMVITIISFKIFMPLRHFFRNNYAQSITHFISTVGKDVGLQNIIRHVSSVNLTRPGHYFAFDEELERFGVMYVKQNIGSAKQSIDELKLQIMSIQAERDRLNFLVNMLATVLQHQQTAI</sequence>
<reference evidence="2" key="1">
    <citation type="submission" date="2021-06" db="EMBL/GenBank/DDBJ databases">
        <authorList>
            <person name="Kallberg Y."/>
            <person name="Tangrot J."/>
            <person name="Rosling A."/>
        </authorList>
    </citation>
    <scope>NUCLEOTIDE SEQUENCE</scope>
    <source>
        <strain evidence="2">FL966</strain>
    </source>
</reference>
<dbReference type="EMBL" id="CAJVQA010036983">
    <property type="protein sequence ID" value="CAG8809270.1"/>
    <property type="molecule type" value="Genomic_DNA"/>
</dbReference>
<evidence type="ECO:0000313" key="3">
    <source>
        <dbReference type="Proteomes" id="UP000789759"/>
    </source>
</evidence>
<feature type="coiled-coil region" evidence="1">
    <location>
        <begin position="165"/>
        <end position="192"/>
    </location>
</feature>
<gene>
    <name evidence="2" type="ORF">CPELLU_LOCUS18463</name>
</gene>
<evidence type="ECO:0000256" key="1">
    <source>
        <dbReference type="SAM" id="Coils"/>
    </source>
</evidence>
<dbReference type="AlphaFoldDB" id="A0A9N9PEM5"/>
<accession>A0A9N9PEM5</accession>
<keyword evidence="1" id="KW-0175">Coiled coil</keyword>
<name>A0A9N9PEM5_9GLOM</name>
<dbReference type="OrthoDB" id="2383622at2759"/>
<evidence type="ECO:0000313" key="2">
    <source>
        <dbReference type="EMBL" id="CAG8809270.1"/>
    </source>
</evidence>
<keyword evidence="3" id="KW-1185">Reference proteome</keyword>
<dbReference type="Proteomes" id="UP000789759">
    <property type="component" value="Unassembled WGS sequence"/>
</dbReference>
<proteinExistence type="predicted"/>
<protein>
    <submittedName>
        <fullName evidence="2">12535_t:CDS:1</fullName>
    </submittedName>
</protein>
<comment type="caution">
    <text evidence="2">The sequence shown here is derived from an EMBL/GenBank/DDBJ whole genome shotgun (WGS) entry which is preliminary data.</text>
</comment>